<feature type="signal peptide" evidence="2">
    <location>
        <begin position="1"/>
        <end position="24"/>
    </location>
</feature>
<dbReference type="PANTHER" id="PTHR42928">
    <property type="entry name" value="TRICARBOXYLATE-BINDING PROTEIN"/>
    <property type="match status" value="1"/>
</dbReference>
<organism evidence="3 4">
    <name type="scientific">Marinomonas polaris DSM 16579</name>
    <dbReference type="NCBI Taxonomy" id="1122206"/>
    <lineage>
        <taxon>Bacteria</taxon>
        <taxon>Pseudomonadati</taxon>
        <taxon>Pseudomonadota</taxon>
        <taxon>Gammaproteobacteria</taxon>
        <taxon>Oceanospirillales</taxon>
        <taxon>Oceanospirillaceae</taxon>
        <taxon>Marinomonas</taxon>
    </lineage>
</organism>
<evidence type="ECO:0000256" key="1">
    <source>
        <dbReference type="ARBA" id="ARBA00006987"/>
    </source>
</evidence>
<dbReference type="Proteomes" id="UP000184517">
    <property type="component" value="Unassembled WGS sequence"/>
</dbReference>
<protein>
    <submittedName>
        <fullName evidence="3">Tripartite-type tricarboxylate transporter, receptor component TctC</fullName>
    </submittedName>
</protein>
<dbReference type="EMBL" id="FQVF01000003">
    <property type="protein sequence ID" value="SHE64056.1"/>
    <property type="molecule type" value="Genomic_DNA"/>
</dbReference>
<dbReference type="SUPFAM" id="SSF53850">
    <property type="entry name" value="Periplasmic binding protein-like II"/>
    <property type="match status" value="1"/>
</dbReference>
<dbReference type="RefSeq" id="WP_072838207.1">
    <property type="nucleotide sequence ID" value="NZ_FQVF01000003.1"/>
</dbReference>
<dbReference type="OrthoDB" id="5171643at2"/>
<reference evidence="4" key="1">
    <citation type="submission" date="2016-11" db="EMBL/GenBank/DDBJ databases">
        <authorList>
            <person name="Varghese N."/>
            <person name="Submissions S."/>
        </authorList>
    </citation>
    <scope>NUCLEOTIDE SEQUENCE [LARGE SCALE GENOMIC DNA]</scope>
    <source>
        <strain evidence="4">DSM 16579</strain>
    </source>
</reference>
<sequence>MKIKNLLLGSLTSIALVTSGQSLADYPNKDIQGIIMWGAGGSTDSVMRSVTPYAEEKLGVDVIMTNRSGGVGAIATKYVYSQKSDGYTLLMGAENPQMHKVLGLSSIDYSDMIPINILARGTPIIVANNDAPYNTFEEFVAYVKAHPGEVRTGMTGNGGLTSIVLAMLESQVKLDLTPVPYNGDGPALTALQSGTIDVMSSVIGAALDHIQAGRMKVISVIDAKENNLLPGIAPITDTYPKLSSYLPWGPFFGIFVKKGTPKEAIDKLVAAFHAAAENESFKQLMAKRGFEIMNESGASAEAFLERYRSVSSWIVYDSGFSKKSPADFNIPRP</sequence>
<dbReference type="Gene3D" id="3.40.190.10">
    <property type="entry name" value="Periplasmic binding protein-like II"/>
    <property type="match status" value="1"/>
</dbReference>
<dbReference type="InterPro" id="IPR005064">
    <property type="entry name" value="BUG"/>
</dbReference>
<keyword evidence="3" id="KW-0675">Receptor</keyword>
<evidence type="ECO:0000256" key="2">
    <source>
        <dbReference type="SAM" id="SignalP"/>
    </source>
</evidence>
<dbReference type="PANTHER" id="PTHR42928:SF5">
    <property type="entry name" value="BLR1237 PROTEIN"/>
    <property type="match status" value="1"/>
</dbReference>
<feature type="chain" id="PRO_5012589837" evidence="2">
    <location>
        <begin position="25"/>
        <end position="333"/>
    </location>
</feature>
<dbReference type="Pfam" id="PF03401">
    <property type="entry name" value="TctC"/>
    <property type="match status" value="1"/>
</dbReference>
<dbReference type="STRING" id="1122206.SAMN02745753_00562"/>
<evidence type="ECO:0000313" key="3">
    <source>
        <dbReference type="EMBL" id="SHE64056.1"/>
    </source>
</evidence>
<keyword evidence="4" id="KW-1185">Reference proteome</keyword>
<proteinExistence type="inferred from homology"/>
<dbReference type="AlphaFoldDB" id="A0A1M4V4Z7"/>
<dbReference type="CDD" id="cd07012">
    <property type="entry name" value="PBP2_Bug_TTT"/>
    <property type="match status" value="1"/>
</dbReference>
<gene>
    <name evidence="3" type="ORF">SAMN02745753_00562</name>
</gene>
<name>A0A1M4V4Z7_9GAMM</name>
<accession>A0A1M4V4Z7</accession>
<dbReference type="Gene3D" id="3.40.190.150">
    <property type="entry name" value="Bordetella uptake gene, domain 1"/>
    <property type="match status" value="1"/>
</dbReference>
<keyword evidence="2" id="KW-0732">Signal</keyword>
<dbReference type="PIRSF" id="PIRSF017082">
    <property type="entry name" value="YflP"/>
    <property type="match status" value="1"/>
</dbReference>
<evidence type="ECO:0000313" key="4">
    <source>
        <dbReference type="Proteomes" id="UP000184517"/>
    </source>
</evidence>
<dbReference type="InterPro" id="IPR042100">
    <property type="entry name" value="Bug_dom1"/>
</dbReference>
<comment type="similarity">
    <text evidence="1">Belongs to the UPF0065 (bug) family.</text>
</comment>